<dbReference type="OrthoDB" id="9811841at2"/>
<sequence length="492" mass="56958">MMERKSGILMHITSLSSPYGIGTFGKEAYDFVDFLVSSSQKYWQVLPMGPTGAGDSPYQSLSSFAGNPYFIDLDFLNKEGILKKSSYDNLDFGSDPEKIDYGKIFINKMKVLRTAYENTGDKYNEDMKVFKENNKIWLEDYAMYMALKSEFALKPWKEWDRSIKLREKSAVEYYRVKLNDEINYWIFIQYVFLKQWTALKNYANERGIKIIGDIPMYAAEDSADTWANSEVFMLDGNKNPLLVSGCPPDAFSSTGQLWGNPVYNWGYLENTGYKWWIDRMRKNVELYDVVRIDHFRGFESFWEVPCGNDTAVDGKWVQGPGMKFFHKLKSKLGNVDIIAEDLGYLTEDVKKFRAESGYPGMKVLEFAFNFNEDSDYLPHNHIKNCVVYIGTHDNEPIMGWLQNVKKDDADFAKKYLRLSHEEGYNWGFIRGVMASVAKLAIVQMQDYIGLGNESRMNTPATIGGNWCWRIKKDCLTGKLAHKIRDIVKLYRR</sequence>
<dbReference type="NCBIfam" id="NF011080">
    <property type="entry name" value="PRK14508.1-3"/>
    <property type="match status" value="1"/>
</dbReference>
<evidence type="ECO:0000256" key="9">
    <source>
        <dbReference type="ARBA" id="ARBA00031501"/>
    </source>
</evidence>
<dbReference type="Proteomes" id="UP000019482">
    <property type="component" value="Unassembled WGS sequence"/>
</dbReference>
<keyword evidence="5 10" id="KW-0328">Glycosyltransferase</keyword>
<evidence type="ECO:0000256" key="10">
    <source>
        <dbReference type="RuleBase" id="RU361207"/>
    </source>
</evidence>
<keyword evidence="7 10" id="KW-0119">Carbohydrate metabolism</keyword>
<evidence type="ECO:0000256" key="4">
    <source>
        <dbReference type="ARBA" id="ARBA00020295"/>
    </source>
</evidence>
<comment type="catalytic activity">
    <reaction evidence="1 10">
        <text>Transfers a segment of a (1-&gt;4)-alpha-D-glucan to a new position in an acceptor, which may be glucose or a (1-&gt;4)-alpha-D-glucan.</text>
        <dbReference type="EC" id="2.4.1.25"/>
    </reaction>
</comment>
<dbReference type="InterPro" id="IPR017853">
    <property type="entry name" value="GH"/>
</dbReference>
<dbReference type="Pfam" id="PF02446">
    <property type="entry name" value="Glyco_hydro_77"/>
    <property type="match status" value="1"/>
</dbReference>
<keyword evidence="12" id="KW-1185">Reference proteome</keyword>
<reference evidence="11 12" key="1">
    <citation type="journal article" date="2015" name="Genome Announc.">
        <title>Draft Genome Sequence of Clostridium tyrobutyricum Strain DIVETGP, Isolated from Cow's Milk for Grana Padano Production.</title>
        <authorList>
            <person name="Soggiu A."/>
            <person name="Piras C."/>
            <person name="Gaiarsa S."/>
            <person name="Sassera D."/>
            <person name="Roncada P."/>
            <person name="Bendixen E."/>
            <person name="Brasca M."/>
            <person name="Bonizzi L."/>
        </authorList>
    </citation>
    <scope>NUCLEOTIDE SEQUENCE [LARGE SCALE GENOMIC DNA]</scope>
    <source>
        <strain evidence="11 12">DIVETGP</strain>
    </source>
</reference>
<protein>
    <recommendedName>
        <fullName evidence="4 10">4-alpha-glucanotransferase</fullName>
        <ecNumber evidence="3 10">2.4.1.25</ecNumber>
    </recommendedName>
    <alternativeName>
        <fullName evidence="8 10">Amylomaltase</fullName>
    </alternativeName>
    <alternativeName>
        <fullName evidence="9 10">Disproportionating enzyme</fullName>
    </alternativeName>
</protein>
<dbReference type="Gene3D" id="3.20.20.80">
    <property type="entry name" value="Glycosidases"/>
    <property type="match status" value="1"/>
</dbReference>
<evidence type="ECO:0000256" key="7">
    <source>
        <dbReference type="ARBA" id="ARBA00023277"/>
    </source>
</evidence>
<dbReference type="NCBIfam" id="TIGR00217">
    <property type="entry name" value="malQ"/>
    <property type="match status" value="1"/>
</dbReference>
<evidence type="ECO:0000256" key="8">
    <source>
        <dbReference type="ARBA" id="ARBA00031423"/>
    </source>
</evidence>
<dbReference type="EC" id="2.4.1.25" evidence="3 10"/>
<organism evidence="11 12">
    <name type="scientific">Clostridium tyrobutyricum DIVETGP</name>
    <dbReference type="NCBI Taxonomy" id="1408889"/>
    <lineage>
        <taxon>Bacteria</taxon>
        <taxon>Bacillati</taxon>
        <taxon>Bacillota</taxon>
        <taxon>Clostridia</taxon>
        <taxon>Eubacteriales</taxon>
        <taxon>Clostridiaceae</taxon>
        <taxon>Clostridium</taxon>
    </lineage>
</organism>
<evidence type="ECO:0000256" key="5">
    <source>
        <dbReference type="ARBA" id="ARBA00022676"/>
    </source>
</evidence>
<dbReference type="AlphaFoldDB" id="W6N499"/>
<dbReference type="EMBL" id="CBXI010000023">
    <property type="protein sequence ID" value="CDL91358.1"/>
    <property type="molecule type" value="Genomic_DNA"/>
</dbReference>
<proteinExistence type="inferred from homology"/>
<evidence type="ECO:0000313" key="12">
    <source>
        <dbReference type="Proteomes" id="UP000019482"/>
    </source>
</evidence>
<dbReference type="PANTHER" id="PTHR32438:SF5">
    <property type="entry name" value="4-ALPHA-GLUCANOTRANSFERASE DPE1, CHLOROPLASTIC_AMYLOPLASTIC"/>
    <property type="match status" value="1"/>
</dbReference>
<evidence type="ECO:0000256" key="2">
    <source>
        <dbReference type="ARBA" id="ARBA00005684"/>
    </source>
</evidence>
<dbReference type="SUPFAM" id="SSF51445">
    <property type="entry name" value="(Trans)glycosidases"/>
    <property type="match status" value="1"/>
</dbReference>
<dbReference type="GO" id="GO:0005975">
    <property type="term" value="P:carbohydrate metabolic process"/>
    <property type="evidence" value="ECO:0007669"/>
    <property type="project" value="InterPro"/>
</dbReference>
<evidence type="ECO:0000313" key="11">
    <source>
        <dbReference type="EMBL" id="CDL91358.1"/>
    </source>
</evidence>
<comment type="caution">
    <text evidence="11">The sequence shown here is derived from an EMBL/GenBank/DDBJ whole genome shotgun (WGS) entry which is preliminary data.</text>
</comment>
<name>W6N499_CLOTY</name>
<comment type="similarity">
    <text evidence="2 10">Belongs to the disproportionating enzyme family.</text>
</comment>
<dbReference type="InterPro" id="IPR003385">
    <property type="entry name" value="Glyco_hydro_77"/>
</dbReference>
<dbReference type="GO" id="GO:0004134">
    <property type="term" value="F:4-alpha-glucanotransferase activity"/>
    <property type="evidence" value="ECO:0007669"/>
    <property type="project" value="UniProtKB-EC"/>
</dbReference>
<keyword evidence="6 10" id="KW-0808">Transferase</keyword>
<evidence type="ECO:0000256" key="1">
    <source>
        <dbReference type="ARBA" id="ARBA00000439"/>
    </source>
</evidence>
<gene>
    <name evidence="11" type="ORF">CTDIVETGP_1428</name>
</gene>
<evidence type="ECO:0000256" key="6">
    <source>
        <dbReference type="ARBA" id="ARBA00022679"/>
    </source>
</evidence>
<evidence type="ECO:0000256" key="3">
    <source>
        <dbReference type="ARBA" id="ARBA00012560"/>
    </source>
</evidence>
<accession>W6N499</accession>
<dbReference type="PANTHER" id="PTHR32438">
    <property type="entry name" value="4-ALPHA-GLUCANOTRANSFERASE DPE1, CHLOROPLASTIC/AMYLOPLASTIC"/>
    <property type="match status" value="1"/>
</dbReference>